<dbReference type="Proteomes" id="UP001642483">
    <property type="component" value="Unassembled WGS sequence"/>
</dbReference>
<comment type="subcellular location">
    <subcellularLocation>
        <location evidence="1">Cytoplasm</location>
    </subcellularLocation>
</comment>
<dbReference type="InterPro" id="IPR035437">
    <property type="entry name" value="SNase_OB-fold_sf"/>
</dbReference>
<dbReference type="Gene3D" id="2.30.30.140">
    <property type="match status" value="1"/>
</dbReference>
<dbReference type="EMBL" id="CAWYQH010000046">
    <property type="protein sequence ID" value="CAK8677956.1"/>
    <property type="molecule type" value="Genomic_DNA"/>
</dbReference>
<dbReference type="Pfam" id="PF00567">
    <property type="entry name" value="TUDOR"/>
    <property type="match status" value="1"/>
</dbReference>
<dbReference type="SMART" id="SM00333">
    <property type="entry name" value="TUDOR"/>
    <property type="match status" value="1"/>
</dbReference>
<keyword evidence="3" id="KW-0677">Repeat</keyword>
<gene>
    <name evidence="8" type="ORF">CVLEPA_LOCUS7934</name>
</gene>
<proteinExistence type="predicted"/>
<feature type="compositionally biased region" description="Polar residues" evidence="5">
    <location>
        <begin position="304"/>
        <end position="314"/>
    </location>
</feature>
<dbReference type="PANTHER" id="PTHR22948">
    <property type="entry name" value="TUDOR DOMAIN CONTAINING PROTEIN"/>
    <property type="match status" value="1"/>
</dbReference>
<feature type="domain" description="HTH OST-type" evidence="7">
    <location>
        <begin position="421"/>
        <end position="495"/>
    </location>
</feature>
<dbReference type="InterPro" id="IPR050621">
    <property type="entry name" value="Tudor_domain_containing"/>
</dbReference>
<reference evidence="8 9" key="1">
    <citation type="submission" date="2024-02" db="EMBL/GenBank/DDBJ databases">
        <authorList>
            <person name="Daric V."/>
            <person name="Darras S."/>
        </authorList>
    </citation>
    <scope>NUCLEOTIDE SEQUENCE [LARGE SCALE GENOMIC DNA]</scope>
</reference>
<organism evidence="8 9">
    <name type="scientific">Clavelina lepadiformis</name>
    <name type="common">Light-bulb sea squirt</name>
    <name type="synonym">Ascidia lepadiformis</name>
    <dbReference type="NCBI Taxonomy" id="159417"/>
    <lineage>
        <taxon>Eukaryota</taxon>
        <taxon>Metazoa</taxon>
        <taxon>Chordata</taxon>
        <taxon>Tunicata</taxon>
        <taxon>Ascidiacea</taxon>
        <taxon>Aplousobranchia</taxon>
        <taxon>Clavelinidae</taxon>
        <taxon>Clavelina</taxon>
    </lineage>
</organism>
<name>A0ABP0FF02_CLALP</name>
<evidence type="ECO:0000256" key="4">
    <source>
        <dbReference type="ARBA" id="ARBA00022871"/>
    </source>
</evidence>
<evidence type="ECO:0000256" key="2">
    <source>
        <dbReference type="ARBA" id="ARBA00022490"/>
    </source>
</evidence>
<evidence type="ECO:0008006" key="10">
    <source>
        <dbReference type="Google" id="ProtNLM"/>
    </source>
</evidence>
<sequence>MMSNPIPYRKFGFFNVMDFARSLTDVLYIALNNNQLVFHPIANNSTKHILKMVQKQKNSKQCPSLLAPAPRGKASSSKQRPRQNVWPSAFLKNGILRLVKAHPDGISLTKLPDLYKDANQSNLEPEELKNIQAYILKMPDVARLEYGRKERNGNNLYIYPAKSVLMYKNLVENKVILKQSAATLASCQENNTCSSNFLCTTTAIRPTMAIKTITTAISSGSSGSPITTTCKNSTTTVCSTSVKNEVLPATHGSSVSNFQALENVDWSDKADKIKKTATVSNREILIPLRRQQSNSHKRSDQKNRPQMQRQNATSRCHAEKATKHDTAEKLTSKSSENVKLDKTNVSVTKTSEIGLHAQSSEKAFKPFKVNASNRKTTSTSNPSNKSCSANSFIKKSNRTERKTPSPTLSDLGIFEADNTPSSRLLQEEIVDLLADNKTGMCVVQLPTLYKMKYNKELDLHKYGYFSVIEFVSTMSDRVSMCRVHRSGDWILKLRCFMNDSENGDNTDEQLETDNRFDANLKKVENDLKELLKRFKGGIVLKSLEDIYQMHYSRNFPYKKLGLPSMESLICRVADKLVLANGDICLQSSSASEQKTPAAPSNEITPIDAVGSGVCYKPPTLPTQDWGYFDCFVSYVTSPGSFMIQVIGEETTCALDELMDELERVYTHPIARSYKMPSHLAHIGQVCATIFHGDNNWNRAIITEEPRGGFVKVLFVDYGDMASVPVNSLFLLKSKFLDLPAIMIRARLAHLKPADMETWDFEAKKVMLDICRDKALVASVTDVDSLNVVSLLLCDTSQSATIDVFVNDVLIEKELATLVRDDAILDEREEIRRSVQEKLQKKKPELATPDHNQNYLAQLPLDLPPPYQATEPELCDGKSETSAAHNLYSGVRSGSNPHIQSYSNLLKIVPPPPGFNHLNPDEVSNVYSDFNQMKPVETRPNWPETVDFSQKQNKMIKKKLPEKKKQKRFLRQYKLADDHTIHVINYEGNALLSSGEISHLFRPLSGDLLAPLLLVKSLSFPELVLSNDEKHRHLFAEFNQAKVKGTFSKQGLKSLVSLFRLSDVPMIIEELGHNHSAILIKAFQHLFHTFVPDESYWFCDKADLPDDVQTQSIVGRCVLTDESTSVEMCSKIDVSSECIRDDSQLMVEPKNHTKCCSEVMKTSLQEFPGMVKDVDESRKQSIEPSCSRTEVYEHSSNGAGQQSLIKQRDTLLDRLVKEPSTHLFNELECLIRKLNLYEKRENETTSACKKANLSRKANESHETYNNRVDDEVVESMGVIPEHDNAQPLENIFAPKSDNVTAMKSFLNARSPPFQPTQSTFPANNIAVINPLGPKTVSLNPCGHQTTIAPTVQPSPFRYCYTAMSYLDQPCQCQCCNSRLLPGISRPLTPTGFPSNQRFMANSTSVGQTWVPQPPLMAACCLKHPH</sequence>
<keyword evidence="2" id="KW-0963">Cytoplasm</keyword>
<feature type="region of interest" description="Disordered" evidence="5">
    <location>
        <begin position="286"/>
        <end position="337"/>
    </location>
</feature>
<dbReference type="Gene3D" id="2.40.50.90">
    <property type="match status" value="1"/>
</dbReference>
<dbReference type="InterPro" id="IPR002999">
    <property type="entry name" value="Tudor"/>
</dbReference>
<feature type="domain" description="HTH OST-type" evidence="7">
    <location>
        <begin position="519"/>
        <end position="600"/>
    </location>
</feature>
<evidence type="ECO:0000313" key="8">
    <source>
        <dbReference type="EMBL" id="CAK8677956.1"/>
    </source>
</evidence>
<feature type="domain" description="HTH OST-type" evidence="7">
    <location>
        <begin position="87"/>
        <end position="162"/>
    </location>
</feature>
<evidence type="ECO:0000313" key="9">
    <source>
        <dbReference type="Proteomes" id="UP001642483"/>
    </source>
</evidence>
<keyword evidence="4" id="KW-0221">Differentiation</keyword>
<evidence type="ECO:0000259" key="7">
    <source>
        <dbReference type="PROSITE" id="PS51644"/>
    </source>
</evidence>
<keyword evidence="4" id="KW-0744">Spermatogenesis</keyword>
<evidence type="ECO:0000256" key="5">
    <source>
        <dbReference type="SAM" id="MobiDB-lite"/>
    </source>
</evidence>
<accession>A0ABP0FF02</accession>
<comment type="caution">
    <text evidence="8">The sequence shown here is derived from an EMBL/GenBank/DDBJ whole genome shotgun (WGS) entry which is preliminary data.</text>
</comment>
<dbReference type="InterPro" id="IPR041966">
    <property type="entry name" value="LOTUS-like"/>
</dbReference>
<dbReference type="Gene3D" id="3.30.420.610">
    <property type="entry name" value="LOTUS domain-like"/>
    <property type="match status" value="4"/>
</dbReference>
<dbReference type="PROSITE" id="PS50304">
    <property type="entry name" value="TUDOR"/>
    <property type="match status" value="1"/>
</dbReference>
<evidence type="ECO:0000256" key="1">
    <source>
        <dbReference type="ARBA" id="ARBA00004496"/>
    </source>
</evidence>
<dbReference type="Pfam" id="PF12872">
    <property type="entry name" value="OST-HTH"/>
    <property type="match status" value="2"/>
</dbReference>
<dbReference type="InterPro" id="IPR025605">
    <property type="entry name" value="OST-HTH/LOTUS_dom"/>
</dbReference>
<dbReference type="PANTHER" id="PTHR22948:SF76">
    <property type="entry name" value="FI20010P1-RELATED"/>
    <property type="match status" value="1"/>
</dbReference>
<evidence type="ECO:0000256" key="3">
    <source>
        <dbReference type="ARBA" id="ARBA00022737"/>
    </source>
</evidence>
<feature type="domain" description="Tudor" evidence="6">
    <location>
        <begin position="679"/>
        <end position="738"/>
    </location>
</feature>
<evidence type="ECO:0000259" key="6">
    <source>
        <dbReference type="PROSITE" id="PS50304"/>
    </source>
</evidence>
<feature type="compositionally biased region" description="Basic and acidic residues" evidence="5">
    <location>
        <begin position="316"/>
        <end position="337"/>
    </location>
</feature>
<dbReference type="PROSITE" id="PS51644">
    <property type="entry name" value="HTH_OST"/>
    <property type="match status" value="3"/>
</dbReference>
<keyword evidence="9" id="KW-1185">Reference proteome</keyword>
<dbReference type="SUPFAM" id="SSF63748">
    <property type="entry name" value="Tudor/PWWP/MBT"/>
    <property type="match status" value="1"/>
</dbReference>
<feature type="compositionally biased region" description="Low complexity" evidence="5">
    <location>
        <begin position="372"/>
        <end position="388"/>
    </location>
</feature>
<dbReference type="CDD" id="cd08824">
    <property type="entry name" value="LOTUS"/>
    <property type="match status" value="1"/>
</dbReference>
<feature type="region of interest" description="Disordered" evidence="5">
    <location>
        <begin position="60"/>
        <end position="83"/>
    </location>
</feature>
<feature type="region of interest" description="Disordered" evidence="5">
    <location>
        <begin position="366"/>
        <end position="411"/>
    </location>
</feature>
<protein>
    <recommendedName>
        <fullName evidence="10">Tudor domain-containing protein 5</fullName>
    </recommendedName>
</protein>